<feature type="region of interest" description="Disordered" evidence="5">
    <location>
        <begin position="1"/>
        <end position="24"/>
    </location>
</feature>
<feature type="domain" description="CCHC-type" evidence="6">
    <location>
        <begin position="39"/>
        <end position="53"/>
    </location>
</feature>
<evidence type="ECO:0000256" key="5">
    <source>
        <dbReference type="SAM" id="MobiDB-lite"/>
    </source>
</evidence>
<dbReference type="GO" id="GO:0003676">
    <property type="term" value="F:nucleic acid binding"/>
    <property type="evidence" value="ECO:0007669"/>
    <property type="project" value="InterPro"/>
</dbReference>
<evidence type="ECO:0000259" key="7">
    <source>
        <dbReference type="PROSITE" id="PS51999"/>
    </source>
</evidence>
<evidence type="ECO:0008006" key="10">
    <source>
        <dbReference type="Google" id="ProtNLM"/>
    </source>
</evidence>
<feature type="compositionally biased region" description="Low complexity" evidence="5">
    <location>
        <begin position="12"/>
        <end position="22"/>
    </location>
</feature>
<dbReference type="PROSITE" id="PS51999">
    <property type="entry name" value="ZF_GRF"/>
    <property type="match status" value="2"/>
</dbReference>
<keyword evidence="9" id="KW-1185">Reference proteome</keyword>
<keyword evidence="1" id="KW-0479">Metal-binding</keyword>
<protein>
    <recommendedName>
        <fullName evidence="10">CCHC-type domain-containing protein</fullName>
    </recommendedName>
</protein>
<dbReference type="InterPro" id="IPR001878">
    <property type="entry name" value="Znf_CCHC"/>
</dbReference>
<dbReference type="PANTHER" id="PTHR33680:SF12">
    <property type="entry name" value="GRF ZINC FINGER _ ZINC KNUCKLE PROTEIN"/>
    <property type="match status" value="1"/>
</dbReference>
<dbReference type="Proteomes" id="UP001459277">
    <property type="component" value="Unassembled WGS sequence"/>
</dbReference>
<feature type="domain" description="GRF-type" evidence="7">
    <location>
        <begin position="74"/>
        <end position="117"/>
    </location>
</feature>
<name>A0AAW2DYU8_9ROSI</name>
<dbReference type="Pfam" id="PF00098">
    <property type="entry name" value="zf-CCHC"/>
    <property type="match status" value="1"/>
</dbReference>
<dbReference type="Gene3D" id="4.10.60.10">
    <property type="entry name" value="Zinc finger, CCHC-type"/>
    <property type="match status" value="1"/>
</dbReference>
<accession>A0AAW2DYU8</accession>
<organism evidence="8 9">
    <name type="scientific">Lithocarpus litseifolius</name>
    <dbReference type="NCBI Taxonomy" id="425828"/>
    <lineage>
        <taxon>Eukaryota</taxon>
        <taxon>Viridiplantae</taxon>
        <taxon>Streptophyta</taxon>
        <taxon>Embryophyta</taxon>
        <taxon>Tracheophyta</taxon>
        <taxon>Spermatophyta</taxon>
        <taxon>Magnoliopsida</taxon>
        <taxon>eudicotyledons</taxon>
        <taxon>Gunneridae</taxon>
        <taxon>Pentapetalae</taxon>
        <taxon>rosids</taxon>
        <taxon>fabids</taxon>
        <taxon>Fagales</taxon>
        <taxon>Fagaceae</taxon>
        <taxon>Lithocarpus</taxon>
    </lineage>
</organism>
<reference evidence="8 9" key="1">
    <citation type="submission" date="2024-01" db="EMBL/GenBank/DDBJ databases">
        <title>A telomere-to-telomere, gap-free genome of sweet tea (Lithocarpus litseifolius).</title>
        <authorList>
            <person name="Zhou J."/>
        </authorList>
    </citation>
    <scope>NUCLEOTIDE SEQUENCE [LARGE SCALE GENOMIC DNA]</scope>
    <source>
        <strain evidence="8">Zhou-2022a</strain>
        <tissue evidence="8">Leaf</tissue>
    </source>
</reference>
<dbReference type="AlphaFoldDB" id="A0AAW2DYU8"/>
<evidence type="ECO:0000313" key="9">
    <source>
        <dbReference type="Proteomes" id="UP001459277"/>
    </source>
</evidence>
<dbReference type="SMART" id="SM00343">
    <property type="entry name" value="ZnF_C2HC"/>
    <property type="match status" value="1"/>
</dbReference>
<evidence type="ECO:0000313" key="8">
    <source>
        <dbReference type="EMBL" id="KAL0014693.1"/>
    </source>
</evidence>
<evidence type="ECO:0000256" key="2">
    <source>
        <dbReference type="ARBA" id="ARBA00022771"/>
    </source>
</evidence>
<sequence length="632" mass="71342">MMISQTQIELGASASASTTPPSQQNFALSLSQRMQKDTCFHCRQQGHWARDCPLKKSQPPTSFSNGLDLPRFRCPCGLGFCRVRVSHSDKNPGRKFFTCPGINGKKCGFFIKWCDEVTTSETSKSPPECVYPYPECSCEAGVCKRIMLNRSPNAGRTCFVCRVPRGFGACCFLQWEDTQEITTVNDIADESKHEIYAKTTLRKRQFDIDLGDSSIENPKRMQFDSLEMESPQHFPTVAHARELFGKEQEPLMEKGECDESSDKTPSKFIESSSNLQGLVMLKAELRSPIMKKSLEISHLRSSSQICRRQREFWRQITAAGDTSTADRSNQILGLHITGWLGRLAFPPPRCLSVLLPRCFFCCVFPSFDPMFVPQDKNVSNYECFSYLPHSPLIVEFNEPSSQISGQDTLALCDVSLEMPIAKSPPATSEGRITTLNMEILEQTVLDVQNKFLAHLESMAQEAESTFNVLDILLVNHAPIHELVKKFIVCASSLADKEKSVNQEQSLQALIERYHSEKVRYDDISRIHAETETALTASNRHLISLREEASCVKDLLLRIENQLSSCEAETKELETRSGEISRNMLESQKSLQAAYGKAEEALKLHQLKFCQQREQMQDAIMAGLELVRSKLRK</sequence>
<evidence type="ECO:0000256" key="3">
    <source>
        <dbReference type="ARBA" id="ARBA00022833"/>
    </source>
</evidence>
<dbReference type="SUPFAM" id="SSF57756">
    <property type="entry name" value="Retrovirus zinc finger-like domains"/>
    <property type="match status" value="1"/>
</dbReference>
<keyword evidence="3" id="KW-0862">Zinc</keyword>
<dbReference type="GO" id="GO:0008270">
    <property type="term" value="F:zinc ion binding"/>
    <property type="evidence" value="ECO:0007669"/>
    <property type="project" value="UniProtKB-KW"/>
</dbReference>
<dbReference type="PROSITE" id="PS50158">
    <property type="entry name" value="ZF_CCHC"/>
    <property type="match status" value="1"/>
</dbReference>
<dbReference type="InterPro" id="IPR036875">
    <property type="entry name" value="Znf_CCHC_sf"/>
</dbReference>
<feature type="domain" description="GRF-type" evidence="7">
    <location>
        <begin position="136"/>
        <end position="179"/>
    </location>
</feature>
<dbReference type="Pfam" id="PF06839">
    <property type="entry name" value="Zn_ribbon_GRF"/>
    <property type="match status" value="1"/>
</dbReference>
<dbReference type="InterPro" id="IPR010666">
    <property type="entry name" value="Znf_GRF"/>
</dbReference>
<evidence type="ECO:0000256" key="4">
    <source>
        <dbReference type="PROSITE-ProRule" id="PRU00047"/>
    </source>
</evidence>
<evidence type="ECO:0000256" key="1">
    <source>
        <dbReference type="ARBA" id="ARBA00022723"/>
    </source>
</evidence>
<keyword evidence="2 4" id="KW-0863">Zinc-finger</keyword>
<evidence type="ECO:0000259" key="6">
    <source>
        <dbReference type="PROSITE" id="PS50158"/>
    </source>
</evidence>
<dbReference type="PANTHER" id="PTHR33680">
    <property type="entry name" value="OS07G0190500 PROTEIN"/>
    <property type="match status" value="1"/>
</dbReference>
<dbReference type="EMBL" id="JAZDWU010000001">
    <property type="protein sequence ID" value="KAL0014693.1"/>
    <property type="molecule type" value="Genomic_DNA"/>
</dbReference>
<comment type="caution">
    <text evidence="8">The sequence shown here is derived from an EMBL/GenBank/DDBJ whole genome shotgun (WGS) entry which is preliminary data.</text>
</comment>
<gene>
    <name evidence="8" type="ORF">SO802_001762</name>
</gene>
<proteinExistence type="predicted"/>